<protein>
    <submittedName>
        <fullName evidence="2">Uncharacterized protein</fullName>
    </submittedName>
</protein>
<organism evidence="2 3">
    <name type="scientific">Actinomyces massiliensis F0489</name>
    <dbReference type="NCBI Taxonomy" id="1125718"/>
    <lineage>
        <taxon>Bacteria</taxon>
        <taxon>Bacillati</taxon>
        <taxon>Actinomycetota</taxon>
        <taxon>Actinomycetes</taxon>
        <taxon>Actinomycetales</taxon>
        <taxon>Actinomycetaceae</taxon>
        <taxon>Actinomyces</taxon>
    </lineage>
</organism>
<sequence>MSTATASPSTSSQQADICDDPGEALLAADEAIQNSRDPFPELTLGDAMPRCASDPAPKGTYVDPPSAGDGDGSATLSWPGITAGVTAVVSGGAYAVDTDALTEFATALTNAAGYLDDARTHVLNAEAQARAAIAPSEPDDGTSGASSSDPQNSQDGGSGAGGGVASSGFTWSDPMCYSGFGNTGLPSCGGAAQAGQGAPSSFETLRTNAIDAATALTAGPGSLQDAADSLRALAADVTACVSVYNGADSSATPAGGSAGLNGVTAGVVLGLIAAAASSPAGLLLMLAGASAVKNPDLTKYADGDLADVLDDLAVVMSDEDLSGWVKSDLLTIAALVAYAKDAKTSHESAAVETYLAGVAQRLDPEISEKLPDELVTGGGQTVPASSLTPMERVVYYMSALSSQVAARRFGDPTGTTVAARGGSSFTIPPSGSDPMAWGTQVPALKKADGAPADGERMDRPLGTASDVIRYSDSLKAEDDDASSGVVSVVRTTHADGTNSWMVVVPGTTDWGLGNTNPQDLLTNLQSVAGAPNDLESAVVTAMRRAGIGPDDPVGIYGHSQGAIVAADIAADPTINERYNVTTLLTAGGPTAGADLPDHVNALHLENGADAVPGLDGAPTPRTPTRTVVTLDTTGSDLQGYPHGGDVYADAVEGMSGDPGIDAWTQQLGSLTGTGEEGATTSAFVFDVTRNTTGEPSQSGSSSQF</sequence>
<reference evidence="2 3" key="1">
    <citation type="submission" date="2012-05" db="EMBL/GenBank/DDBJ databases">
        <authorList>
            <person name="Harkins D.M."/>
            <person name="Madupu R."/>
            <person name="Durkin A.S."/>
            <person name="Torralba M."/>
            <person name="Methe B."/>
            <person name="Sutton G.G."/>
            <person name="Nelson K.E."/>
        </authorList>
    </citation>
    <scope>NUCLEOTIDE SEQUENCE [LARGE SCALE GENOMIC DNA]</scope>
    <source>
        <strain evidence="2 3">F0489</strain>
    </source>
</reference>
<keyword evidence="3" id="KW-1185">Reference proteome</keyword>
<feature type="compositionally biased region" description="Polar residues" evidence="1">
    <location>
        <begin position="143"/>
        <end position="155"/>
    </location>
</feature>
<dbReference type="InterPro" id="IPR029058">
    <property type="entry name" value="AB_hydrolase_fold"/>
</dbReference>
<dbReference type="Gene3D" id="3.40.50.1820">
    <property type="entry name" value="alpha/beta hydrolase"/>
    <property type="match status" value="1"/>
</dbReference>
<dbReference type="RefSeq" id="WP_008730651.1">
    <property type="nucleotide sequence ID" value="NZ_AKFT01000062.1"/>
</dbReference>
<proteinExistence type="predicted"/>
<accession>J0NNV9</accession>
<dbReference type="Proteomes" id="UP000002941">
    <property type="component" value="Unassembled WGS sequence"/>
</dbReference>
<dbReference type="OrthoDB" id="5095936at2"/>
<gene>
    <name evidence="2" type="ORF">HMPREF1318_3077</name>
</gene>
<dbReference type="eggNOG" id="COG1075">
    <property type="taxonomic scope" value="Bacteria"/>
</dbReference>
<feature type="region of interest" description="Disordered" evidence="1">
    <location>
        <begin position="1"/>
        <end position="74"/>
    </location>
</feature>
<dbReference type="PATRIC" id="fig|1125718.3.peg.887"/>
<name>J0NNV9_9ACTO</name>
<evidence type="ECO:0000313" key="3">
    <source>
        <dbReference type="Proteomes" id="UP000002941"/>
    </source>
</evidence>
<feature type="compositionally biased region" description="Low complexity" evidence="1">
    <location>
        <begin position="1"/>
        <end position="15"/>
    </location>
</feature>
<dbReference type="SUPFAM" id="SSF53474">
    <property type="entry name" value="alpha/beta-Hydrolases"/>
    <property type="match status" value="1"/>
</dbReference>
<dbReference type="EMBL" id="AKFT01000062">
    <property type="protein sequence ID" value="EJF46452.1"/>
    <property type="molecule type" value="Genomic_DNA"/>
</dbReference>
<dbReference type="AlphaFoldDB" id="J0NNV9"/>
<evidence type="ECO:0000313" key="2">
    <source>
        <dbReference type="EMBL" id="EJF46452.1"/>
    </source>
</evidence>
<comment type="caution">
    <text evidence="2">The sequence shown here is derived from an EMBL/GenBank/DDBJ whole genome shotgun (WGS) entry which is preliminary data.</text>
</comment>
<evidence type="ECO:0000256" key="1">
    <source>
        <dbReference type="SAM" id="MobiDB-lite"/>
    </source>
</evidence>
<feature type="region of interest" description="Disordered" evidence="1">
    <location>
        <begin position="133"/>
        <end position="164"/>
    </location>
</feature>